<protein>
    <submittedName>
        <fullName evidence="1">Tail sheath protein</fullName>
    </submittedName>
</protein>
<proteinExistence type="predicted"/>
<organism evidence="1 2">
    <name type="scientific">Agrobacterium phage OLIVR5</name>
    <dbReference type="NCBI Taxonomy" id="2723773"/>
    <lineage>
        <taxon>Viruses</taxon>
        <taxon>Duplodnaviria</taxon>
        <taxon>Heunggongvirae</taxon>
        <taxon>Uroviricota</taxon>
        <taxon>Caudoviricetes</taxon>
        <taxon>Pootjesviridae</taxon>
        <taxon>Heverleevirus</taxon>
        <taxon>Heverleevirus OLIVR5</taxon>
    </lineage>
</organism>
<dbReference type="Gene3D" id="3.40.50.11780">
    <property type="match status" value="2"/>
</dbReference>
<keyword evidence="2" id="KW-1185">Reference proteome</keyword>
<name>A0A858MTA2_9CAUD</name>
<evidence type="ECO:0000313" key="1">
    <source>
        <dbReference type="EMBL" id="QIW87838.1"/>
    </source>
</evidence>
<dbReference type="PANTHER" id="PTHR35861:SF2">
    <property type="entry name" value="FELS-2 PROPHAGE PROTEIN"/>
    <property type="match status" value="1"/>
</dbReference>
<gene>
    <name evidence="1" type="ORF">Ab1vBOLIVR5_gp190</name>
</gene>
<dbReference type="Proteomes" id="UP000671873">
    <property type="component" value="Segment"/>
</dbReference>
<dbReference type="InterPro" id="IPR052042">
    <property type="entry name" value="Tail_sheath_structural"/>
</dbReference>
<evidence type="ECO:0000313" key="2">
    <source>
        <dbReference type="Proteomes" id="UP000671873"/>
    </source>
</evidence>
<reference evidence="1 2" key="1">
    <citation type="submission" date="2020-03" db="EMBL/GenBank/DDBJ databases">
        <authorList>
            <person name="Holtappels D."/>
            <person name="Bomans J.P.J."/>
            <person name="Lavigne R."/>
            <person name="Wagemans J."/>
        </authorList>
    </citation>
    <scope>NUCLEOTIDE SEQUENCE [LARGE SCALE GENOMIC DNA]</scope>
    <source>
        <strain evidence="1 2">OLIVR5</strain>
    </source>
</reference>
<dbReference type="PANTHER" id="PTHR35861">
    <property type="match status" value="1"/>
</dbReference>
<sequence length="839" mass="92026">MTLGLSPGVYPSEHAVDTMVPAAQTRAGATVGWYNWGPVLEPVLLDGEKSQVANFGLPSDKNFKDWFVANEFLSESGSLRATRIVGAGAQNAIVGGAGSGLTLDVNSINGEVVSIAIAAKGQLYNAGDIVEISSGLSDGIASEVRVNSVDEAGGAVDVSLLSTGTGIPTASAVATVSRTKFFVGTDYQFEEGDVELPPILARYPGDLGNNLGVSIVRAAEYYGSFFEDRFPVAPAATVVYLEDPTVVANGSLTYTVSPTVLAAPDLTVTYENATIEEGSLPGQWSVTRDSSGDITTNELVYLTDANIVAASGKNYQFTITNDYKLDLFSAVVKLGTKEYAPRFDGIGNVPKGFFDIDPDTLQLTIGTEFFAVSGDGHTVEYEILTTNLPRPESTIVDVDGVSFTVVTTEPNSGEVKIEVLSTGFKIKFEASEAPAIGLRNIQVRWDLPVGNIDVILGRPRRADSLKLFANMTECHAIVFDSTGKLSNEKDSVLEPFQFLSLVPGTLNEDGTSAYFEDAINARSSYIRVTPSLKHFGEWKLGRGSDGAEPTDADYLAGYELYRSKEDYEATYVIDVVKSRTVSIRVIDLIEKRADGVAFTGAPLNLTFENRPNKAKDVIEYKRSLMPSSYGHFNPTWIRVFDRFNNKYRWIPSSGTDAGMYARTHNSINMWTVPAGYNRGHYRRSERVSYLPNETERDQLHQNGINTVVREKGSGFVLLSWVTMQEKKGLFQDMNVRYLSIYCKINIAEMLKYIIAEINDEITRSQVRNAINPFLARVKAGRGVYDYRTRCDDKNNTPEVVDQKILKVDVYMKPSRLIEGIDLRLIYTKSGISFEEIVMA</sequence>
<accession>A0A858MTA2</accession>
<dbReference type="EMBL" id="MT234342">
    <property type="protein sequence ID" value="QIW87838.1"/>
    <property type="molecule type" value="Genomic_DNA"/>
</dbReference>